<reference evidence="3 4" key="1">
    <citation type="submission" date="2018-06" db="EMBL/GenBank/DDBJ databases">
        <title>Complete Genomes of Monosporascus.</title>
        <authorList>
            <person name="Robinson A.J."/>
            <person name="Natvig D.O."/>
        </authorList>
    </citation>
    <scope>NUCLEOTIDE SEQUENCE [LARGE SCALE GENOMIC DNA]</scope>
    <source>
        <strain evidence="3 4">CBS 609.92</strain>
    </source>
</reference>
<evidence type="ECO:0000313" key="4">
    <source>
        <dbReference type="Proteomes" id="UP000294003"/>
    </source>
</evidence>
<evidence type="ECO:0000256" key="1">
    <source>
        <dbReference type="SAM" id="MobiDB-lite"/>
    </source>
</evidence>
<evidence type="ECO:0008006" key="5">
    <source>
        <dbReference type="Google" id="ProtNLM"/>
    </source>
</evidence>
<evidence type="ECO:0000256" key="2">
    <source>
        <dbReference type="SAM" id="Phobius"/>
    </source>
</evidence>
<proteinExistence type="predicted"/>
<protein>
    <recommendedName>
        <fullName evidence="5">Modin</fullName>
    </recommendedName>
</protein>
<keyword evidence="2" id="KW-1133">Transmembrane helix</keyword>
<keyword evidence="2" id="KW-0812">Transmembrane</keyword>
<comment type="caution">
    <text evidence="3">The sequence shown here is derived from an EMBL/GenBank/DDBJ whole genome shotgun (WGS) entry which is preliminary data.</text>
</comment>
<keyword evidence="4" id="KW-1185">Reference proteome</keyword>
<dbReference type="Proteomes" id="UP000294003">
    <property type="component" value="Unassembled WGS sequence"/>
</dbReference>
<keyword evidence="2" id="KW-0472">Membrane</keyword>
<accession>A0ABY0H341</accession>
<evidence type="ECO:0000313" key="3">
    <source>
        <dbReference type="EMBL" id="RYO83201.1"/>
    </source>
</evidence>
<sequence>MAGNDDDRELFVSIVALVISLIALFGTLLQVLQTYFASSAAGFARCGVKTMGEWGKFTRRKFKPSDLRFEVEFETPVIFLAPPNNVKGPVPNEPIWYMDGSEDSYKETRTLLPNVDKEQREKRSQKELIHTADNERASWVELLAVIQKMESDSEYWQRMFYYKDPGNRVPPKFGERTLAVAVQKKIKSWDTSKTPYKSPIPPKRSGGHAMSPPVTCVSVMQFLRWMLTEDAEVPSSMTKPYATTTMCHLIELAAVLGLHWKEFSRSHNKYRAEGNGYMLTGAPVSDLGLVFTFQKTGRTLFEENRVIPKDEIKQLCFGVVPTIFCTTQEDEERLKFPFDQPEDLTTLQLGSSREIADTLTVMGCNTNTVNCFLGDEKNKKATIHLFPVAFEVLGMLGRTLHASCSGFRMLPNPTIYHWDKNKFSMWKLLSAYEDKIEVAANIPENVQIMKIKKNLELIFKARGNRPESEFTVAILDALHHSLDSTDNFLTKMVQEYLVCGVLRVHFETVLHLMNDINGKRPFDGLNKDTPEHRQIQFIDIYFDEVRPEAVRNAPKRRFAAPTSAGANAVSLPPTAKDGANAVSPSPTAKDDDDTKALVTRHTGFEGDDKLNTIWCALVFRMLCWLLLHDFHKNDVQLSKSELLGSRLPVYIV</sequence>
<dbReference type="EMBL" id="QJNS01000194">
    <property type="protein sequence ID" value="RYO83201.1"/>
    <property type="molecule type" value="Genomic_DNA"/>
</dbReference>
<organism evidence="3 4">
    <name type="scientific">Monosporascus cannonballus</name>
    <dbReference type="NCBI Taxonomy" id="155416"/>
    <lineage>
        <taxon>Eukaryota</taxon>
        <taxon>Fungi</taxon>
        <taxon>Dikarya</taxon>
        <taxon>Ascomycota</taxon>
        <taxon>Pezizomycotina</taxon>
        <taxon>Sordariomycetes</taxon>
        <taxon>Xylariomycetidae</taxon>
        <taxon>Xylariales</taxon>
        <taxon>Xylariales incertae sedis</taxon>
        <taxon>Monosporascus</taxon>
    </lineage>
</organism>
<feature type="region of interest" description="Disordered" evidence="1">
    <location>
        <begin position="561"/>
        <end position="594"/>
    </location>
</feature>
<gene>
    <name evidence="3" type="ORF">DL762_006246</name>
</gene>
<feature type="transmembrane region" description="Helical" evidence="2">
    <location>
        <begin position="12"/>
        <end position="32"/>
    </location>
</feature>
<name>A0ABY0H341_9PEZI</name>